<reference evidence="2" key="1">
    <citation type="submission" date="2020-06" db="EMBL/GenBank/DDBJ databases">
        <title>Insight into the genomes of haloalkaliphilic bacilli from Kenyan soda lakes.</title>
        <authorList>
            <person name="Mwirichia R."/>
            <person name="Villamizar G.C."/>
            <person name="Poehlein A."/>
            <person name="Mugweru J."/>
            <person name="Kipnyargis A."/>
            <person name="Kiplimo D."/>
            <person name="Orwa P."/>
            <person name="Daniel R."/>
        </authorList>
    </citation>
    <scope>NUCLEOTIDE SEQUENCE</scope>
    <source>
        <strain evidence="2">B1096_S55</strain>
    </source>
</reference>
<dbReference type="InterPro" id="IPR012318">
    <property type="entry name" value="HTH_CRP"/>
</dbReference>
<keyword evidence="3" id="KW-1185">Reference proteome</keyword>
<dbReference type="SUPFAM" id="SSF46785">
    <property type="entry name" value="Winged helix' DNA-binding domain"/>
    <property type="match status" value="1"/>
</dbReference>
<accession>A0A9Q4B4E5</accession>
<dbReference type="AlphaFoldDB" id="A0A9Q4B4E5"/>
<dbReference type="Pfam" id="PF13545">
    <property type="entry name" value="HTH_Crp_2"/>
    <property type="match status" value="1"/>
</dbReference>
<protein>
    <submittedName>
        <fullName evidence="2">Winged helix-turn-helix domain-containing protein</fullName>
    </submittedName>
</protein>
<proteinExistence type="predicted"/>
<evidence type="ECO:0000313" key="2">
    <source>
        <dbReference type="EMBL" id="MCR6098106.1"/>
    </source>
</evidence>
<dbReference type="Gene3D" id="3.30.70.270">
    <property type="match status" value="1"/>
</dbReference>
<dbReference type="Proteomes" id="UP001057753">
    <property type="component" value="Unassembled WGS sequence"/>
</dbReference>
<dbReference type="InterPro" id="IPR036388">
    <property type="entry name" value="WH-like_DNA-bd_sf"/>
</dbReference>
<name>A0A9Q4B4E5_SALAG</name>
<comment type="caution">
    <text evidence="2">The sequence shown here is derived from an EMBL/GenBank/DDBJ whole genome shotgun (WGS) entry which is preliminary data.</text>
</comment>
<dbReference type="InterPro" id="IPR036390">
    <property type="entry name" value="WH_DNA-bd_sf"/>
</dbReference>
<evidence type="ECO:0000313" key="3">
    <source>
        <dbReference type="Proteomes" id="UP001057753"/>
    </source>
</evidence>
<organism evidence="2 3">
    <name type="scientific">Salipaludibacillus agaradhaerens</name>
    <name type="common">Bacillus agaradhaerens</name>
    <dbReference type="NCBI Taxonomy" id="76935"/>
    <lineage>
        <taxon>Bacteria</taxon>
        <taxon>Bacillati</taxon>
        <taxon>Bacillota</taxon>
        <taxon>Bacilli</taxon>
        <taxon>Bacillales</taxon>
        <taxon>Bacillaceae</taxon>
    </lineage>
</organism>
<gene>
    <name evidence="2" type="ORF">HXA33_16320</name>
</gene>
<dbReference type="Gene3D" id="1.10.10.10">
    <property type="entry name" value="Winged helix-like DNA-binding domain superfamily/Winged helix DNA-binding domain"/>
    <property type="match status" value="1"/>
</dbReference>
<evidence type="ECO:0000259" key="1">
    <source>
        <dbReference type="Pfam" id="PF13545"/>
    </source>
</evidence>
<dbReference type="RefSeq" id="WP_257822482.1">
    <property type="nucleotide sequence ID" value="NZ_JABXYM010000001.1"/>
</dbReference>
<dbReference type="InterPro" id="IPR043128">
    <property type="entry name" value="Rev_trsase/Diguanyl_cyclase"/>
</dbReference>
<dbReference type="GO" id="GO:0006355">
    <property type="term" value="P:regulation of DNA-templated transcription"/>
    <property type="evidence" value="ECO:0007669"/>
    <property type="project" value="InterPro"/>
</dbReference>
<dbReference type="EMBL" id="JABXYM010000001">
    <property type="protein sequence ID" value="MCR6098106.1"/>
    <property type="molecule type" value="Genomic_DNA"/>
</dbReference>
<feature type="domain" description="HTH crp-type" evidence="1">
    <location>
        <begin position="374"/>
        <end position="408"/>
    </location>
</feature>
<dbReference type="GO" id="GO:0003677">
    <property type="term" value="F:DNA binding"/>
    <property type="evidence" value="ECO:0007669"/>
    <property type="project" value="InterPro"/>
</dbReference>
<sequence length="430" mass="49214">MYRIAIITAVHSQAFIEKALNKAFPNIDFIYLSYSDTEDALKHYYQHKDYVNGMLFSGELTYYFVKQEISHFSLPVSYLELTQEDFYKTLLPLFNDHQLKLERTCIDFLNNDNEYMGLKDITEPGKFPYIFDDHLFNTLSPTIVDDVVNRHKELYHNDKIDLSITRFSNATKKLKALNIPTVFLFPSSKSIVKQMHTLIADIKGEKLLENQIAVGKLTFSANGPPEDLEIKQLHLHRLILEFAKMKGTSFFVQNNHDHFIIVTTYGELKLITNMLKHGELFDYLQKHADVTIKIGWGVGGSVEQAQKNADQAKNLQGISGPYIVSETDVYGPLRLAYTPEETDDSQLVHISNHHHISPHHLQRLLYTLEKLSTDHLTSEDLASHLGISTRSANRVLNKFVDQGLAKVKHQSVGRGRPQKVYVIDITKLQG</sequence>